<gene>
    <name evidence="2" type="ORF">ACTODO_00874</name>
</gene>
<dbReference type="AlphaFoldDB" id="A7BB56"/>
<comment type="caution">
    <text evidence="2">The sequence shown here is derived from an EMBL/GenBank/DDBJ whole genome shotgun (WGS) entry which is preliminary data.</text>
</comment>
<feature type="region of interest" description="Disordered" evidence="1">
    <location>
        <begin position="31"/>
        <end position="54"/>
    </location>
</feature>
<dbReference type="HOGENOM" id="CLU_3039605_0_0_11"/>
<dbReference type="Proteomes" id="UP000003553">
    <property type="component" value="Unassembled WGS sequence"/>
</dbReference>
<proteinExistence type="predicted"/>
<protein>
    <submittedName>
        <fullName evidence="2">Uncharacterized protein</fullName>
    </submittedName>
</protein>
<reference evidence="2" key="1">
    <citation type="submission" date="2007-04" db="EMBL/GenBank/DDBJ databases">
        <authorList>
            <person name="Fulton L."/>
            <person name="Clifton S."/>
            <person name="Fulton B."/>
            <person name="Xu J."/>
            <person name="Minx P."/>
            <person name="Pepin K.H."/>
            <person name="Johnson M."/>
            <person name="Thiruvilangam P."/>
            <person name="Bhonagiri V."/>
            <person name="Nash W.E."/>
            <person name="Mardis E.R."/>
            <person name="Wilson R.K."/>
        </authorList>
    </citation>
    <scope>NUCLEOTIDE SEQUENCE [LARGE SCALE GENOMIC DNA]</scope>
    <source>
        <strain evidence="2">ATCC 17982</strain>
    </source>
</reference>
<dbReference type="EMBL" id="AAYI02000004">
    <property type="protein sequence ID" value="EDN80431.1"/>
    <property type="molecule type" value="Genomic_DNA"/>
</dbReference>
<evidence type="ECO:0000256" key="1">
    <source>
        <dbReference type="SAM" id="MobiDB-lite"/>
    </source>
</evidence>
<evidence type="ECO:0000313" key="3">
    <source>
        <dbReference type="Proteomes" id="UP000003553"/>
    </source>
</evidence>
<name>A7BB56_9ACTO</name>
<accession>A7BB56</accession>
<organism evidence="2 3">
    <name type="scientific">Schaalia dentiphila ATCC 17982</name>
    <dbReference type="NCBI Taxonomy" id="411466"/>
    <lineage>
        <taxon>Bacteria</taxon>
        <taxon>Bacillati</taxon>
        <taxon>Actinomycetota</taxon>
        <taxon>Actinomycetes</taxon>
        <taxon>Actinomycetales</taxon>
        <taxon>Actinomycetaceae</taxon>
        <taxon>Schaalia</taxon>
        <taxon>Schaalia dentiphila</taxon>
    </lineage>
</organism>
<sequence length="54" mass="6120">MRWANFFALASTIRPSRANFFARKTRRRGDIETNNTTATADAGQYETPITTARP</sequence>
<keyword evidence="3" id="KW-1185">Reference proteome</keyword>
<reference evidence="2" key="2">
    <citation type="submission" date="2015-05" db="EMBL/GenBank/DDBJ databases">
        <title>Draft genome sequence of Actinomyces odontolyticus (ATCC 17982).</title>
        <authorList>
            <person name="Sudarsanam P."/>
            <person name="Ley R."/>
            <person name="Guruge J."/>
            <person name="Turnbaugh P.J."/>
            <person name="Mahowald M."/>
            <person name="Liep D."/>
            <person name="Gordon J."/>
        </authorList>
    </citation>
    <scope>NUCLEOTIDE SEQUENCE</scope>
    <source>
        <strain evidence="2">ATCC 17982</strain>
    </source>
</reference>
<evidence type="ECO:0000313" key="2">
    <source>
        <dbReference type="EMBL" id="EDN80431.1"/>
    </source>
</evidence>